<feature type="transmembrane region" description="Helical" evidence="1">
    <location>
        <begin position="248"/>
        <end position="266"/>
    </location>
</feature>
<feature type="transmembrane region" description="Helical" evidence="1">
    <location>
        <begin position="217"/>
        <end position="236"/>
    </location>
</feature>
<sequence length="636" mass="72105">MAWTFERLATEFLSNATLQEAYGYRMPGAPPDAYHYLLNRTGCEALRGTGSDLYDWPDSANTINTWVLPFTGLLLQAPFDSNDAMGTFWAISRWVGGPMASLTYILWNMRSSANCAAFLDKATRRNDIPEAEIGNKKDGKQRSDFASYRDAFFLLSVMNQFTINLHFNGAAAEKLLKVALFSQQLRLPLSAGGSIEEVRQALARDTREARKRGTVQCFLAQLWFIFGLVISIQQSFGFLGDNANAQNLALGLAMIWFSVLMLSTVVDRNPALPEATQRQLNIFLGLVREALLRDAGRHRDIHQAFSAPARVTSFNSVVSGSPIKTATFTEAIRARSSQDDTIVDNEIVNWFDSDECDTADLRWIDSISSPALDDAKFFYMFAGQGRHLWHYGVAYPVIRGLKKDGILDARRGWSYGADVRQKLIATKRWDAKDRIHSWDLREFWQIVASFVSIWMSLLAAFTIAYFTPTVGLGCRALGYMQFGIFCTGQGIIEMFVWAITPHHKHDTKFYKRTRFHGKWILRVCELTNLAWLMYIILAQALGIYNTCHCKCSNYGIGGGYINLNNVLTPLPQQAKPYWLTGTIMGCTMMVLSFIFIAWEWVTQSHMSTEDYEHAMKGLRTTRRFKSWTRWLAPLQA</sequence>
<organism evidence="2 3">
    <name type="scientific">Lithohypha guttulata</name>
    <dbReference type="NCBI Taxonomy" id="1690604"/>
    <lineage>
        <taxon>Eukaryota</taxon>
        <taxon>Fungi</taxon>
        <taxon>Dikarya</taxon>
        <taxon>Ascomycota</taxon>
        <taxon>Pezizomycotina</taxon>
        <taxon>Eurotiomycetes</taxon>
        <taxon>Chaetothyriomycetidae</taxon>
        <taxon>Chaetothyriales</taxon>
        <taxon>Trichomeriaceae</taxon>
        <taxon>Lithohypha</taxon>
    </lineage>
</organism>
<keyword evidence="3" id="KW-1185">Reference proteome</keyword>
<reference evidence="2 3" key="1">
    <citation type="submission" date="2023-08" db="EMBL/GenBank/DDBJ databases">
        <title>Black Yeasts Isolated from many extreme environments.</title>
        <authorList>
            <person name="Coleine C."/>
            <person name="Stajich J.E."/>
            <person name="Selbmann L."/>
        </authorList>
    </citation>
    <scope>NUCLEOTIDE SEQUENCE [LARGE SCALE GENOMIC DNA]</scope>
    <source>
        <strain evidence="2 3">CCFEE 5910</strain>
    </source>
</reference>
<feature type="transmembrane region" description="Helical" evidence="1">
    <location>
        <begin position="519"/>
        <end position="537"/>
    </location>
</feature>
<dbReference type="Proteomes" id="UP001309876">
    <property type="component" value="Unassembled WGS sequence"/>
</dbReference>
<evidence type="ECO:0000256" key="1">
    <source>
        <dbReference type="SAM" id="Phobius"/>
    </source>
</evidence>
<keyword evidence="1" id="KW-1133">Transmembrane helix</keyword>
<feature type="transmembrane region" description="Helical" evidence="1">
    <location>
        <begin position="577"/>
        <end position="598"/>
    </location>
</feature>
<accession>A0AAN7T4J5</accession>
<feature type="transmembrane region" description="Helical" evidence="1">
    <location>
        <begin position="478"/>
        <end position="499"/>
    </location>
</feature>
<comment type="caution">
    <text evidence="2">The sequence shown here is derived from an EMBL/GenBank/DDBJ whole genome shotgun (WGS) entry which is preliminary data.</text>
</comment>
<keyword evidence="1" id="KW-0472">Membrane</keyword>
<evidence type="ECO:0000313" key="2">
    <source>
        <dbReference type="EMBL" id="KAK5088577.1"/>
    </source>
</evidence>
<dbReference type="AlphaFoldDB" id="A0AAN7T4J5"/>
<feature type="transmembrane region" description="Helical" evidence="1">
    <location>
        <begin position="443"/>
        <end position="466"/>
    </location>
</feature>
<keyword evidence="1" id="KW-0812">Transmembrane</keyword>
<gene>
    <name evidence="2" type="ORF">LTR05_002797</name>
</gene>
<name>A0AAN7T4J5_9EURO</name>
<dbReference type="EMBL" id="JAVRRJ010000002">
    <property type="protein sequence ID" value="KAK5088577.1"/>
    <property type="molecule type" value="Genomic_DNA"/>
</dbReference>
<proteinExistence type="predicted"/>
<protein>
    <submittedName>
        <fullName evidence="2">Uncharacterized protein</fullName>
    </submittedName>
</protein>
<evidence type="ECO:0000313" key="3">
    <source>
        <dbReference type="Proteomes" id="UP001309876"/>
    </source>
</evidence>